<proteinExistence type="predicted"/>
<dbReference type="Proteomes" id="UP000516384">
    <property type="component" value="Chromosome"/>
</dbReference>
<organism evidence="1 2">
    <name type="scientific">Paenibacillus peoriae</name>
    <dbReference type="NCBI Taxonomy" id="59893"/>
    <lineage>
        <taxon>Bacteria</taxon>
        <taxon>Bacillati</taxon>
        <taxon>Bacillota</taxon>
        <taxon>Bacilli</taxon>
        <taxon>Bacillales</taxon>
        <taxon>Paenibacillaceae</taxon>
        <taxon>Paenibacillus</taxon>
    </lineage>
</organism>
<gene>
    <name evidence="1" type="ORF">IAQ67_15710</name>
</gene>
<evidence type="ECO:0000313" key="1">
    <source>
        <dbReference type="EMBL" id="QNR65342.1"/>
    </source>
</evidence>
<dbReference type="AlphaFoldDB" id="A0A7H0Y2N4"/>
<sequence length="62" mass="7244">MFKVISKNSNIYTGNISSPDHQVIAKDYRQVGNILSQYNVIYIYGHDEMFLSRSQVKGWFEI</sequence>
<name>A0A7H0Y2N4_9BACL</name>
<dbReference type="EMBL" id="CP061172">
    <property type="protein sequence ID" value="QNR65342.1"/>
    <property type="molecule type" value="Genomic_DNA"/>
</dbReference>
<reference evidence="1 2" key="1">
    <citation type="submission" date="2020-09" db="EMBL/GenBank/DDBJ databases">
        <title>Characterization of Paenibacillus peoriae strain ZF390 with broad-spectrum antimicrobial activity as a potential biocontrol agent.</title>
        <authorList>
            <person name="Li L."/>
            <person name="Zhao Y."/>
            <person name="Li B."/>
            <person name="Xie X."/>
        </authorList>
    </citation>
    <scope>NUCLEOTIDE SEQUENCE [LARGE SCALE GENOMIC DNA]</scope>
    <source>
        <strain evidence="1 2">ZF390</strain>
    </source>
</reference>
<accession>A0A7H0Y2N4</accession>
<evidence type="ECO:0000313" key="2">
    <source>
        <dbReference type="Proteomes" id="UP000516384"/>
    </source>
</evidence>
<dbReference type="RefSeq" id="WP_190297245.1">
    <property type="nucleotide sequence ID" value="NZ_CP061172.1"/>
</dbReference>
<protein>
    <submittedName>
        <fullName evidence="1">Uncharacterized protein</fullName>
    </submittedName>
</protein>